<dbReference type="NCBIfam" id="TIGR02246">
    <property type="entry name" value="SgcJ/EcaC family oxidoreductase"/>
    <property type="match status" value="1"/>
</dbReference>
<dbReference type="InterPro" id="IPR011944">
    <property type="entry name" value="Steroid_delta5-4_isomerase"/>
</dbReference>
<dbReference type="Pfam" id="PF14534">
    <property type="entry name" value="DUF4440"/>
    <property type="match status" value="1"/>
</dbReference>
<evidence type="ECO:0000313" key="3">
    <source>
        <dbReference type="Proteomes" id="UP000625804"/>
    </source>
</evidence>
<protein>
    <submittedName>
        <fullName evidence="2">SgcJ/EcaC family oxidoreductase</fullName>
    </submittedName>
</protein>
<dbReference type="Proteomes" id="UP000625804">
    <property type="component" value="Unassembled WGS sequence"/>
</dbReference>
<keyword evidence="3" id="KW-1185">Reference proteome</keyword>
<dbReference type="RefSeq" id="WP_173731025.1">
    <property type="nucleotide sequence ID" value="NZ_JABTTE010000009.1"/>
</dbReference>
<sequence>MNNSVMKEIETVYKQLLNGWNNRNAREMADVFAEDGEMIGFDGSLAIGKEEIFSHLKPIFDDHPTGKFISKVRNVRLLGPDIAILRAIAGMVPAQQSDINPAANTHHTVVAKRNGGKWVIELFQNTPAQFHGRPHLVEEMTAELREVLNQDN</sequence>
<dbReference type="EMBL" id="JABTTE010000009">
    <property type="protein sequence ID" value="NSL51823.1"/>
    <property type="molecule type" value="Genomic_DNA"/>
</dbReference>
<gene>
    <name evidence="2" type="ORF">HR057_08595</name>
</gene>
<organism evidence="2 3">
    <name type="scientific">Calidifontibacillus erzurumensis</name>
    <dbReference type="NCBI Taxonomy" id="2741433"/>
    <lineage>
        <taxon>Bacteria</taxon>
        <taxon>Bacillati</taxon>
        <taxon>Bacillota</taxon>
        <taxon>Bacilli</taxon>
        <taxon>Bacillales</taxon>
        <taxon>Bacillaceae</taxon>
        <taxon>Calidifontibacillus/Schinkia group</taxon>
        <taxon>Calidifontibacillus</taxon>
    </lineage>
</organism>
<evidence type="ECO:0000259" key="1">
    <source>
        <dbReference type="Pfam" id="PF14534"/>
    </source>
</evidence>
<dbReference type="Gene3D" id="3.10.450.50">
    <property type="match status" value="1"/>
</dbReference>
<dbReference type="AlphaFoldDB" id="A0A8J8GHC8"/>
<comment type="caution">
    <text evidence="2">The sequence shown here is derived from an EMBL/GenBank/DDBJ whole genome shotgun (WGS) entry which is preliminary data.</text>
</comment>
<reference evidence="2" key="1">
    <citation type="submission" date="2020-06" db="EMBL/GenBank/DDBJ databases">
        <title>A novel thermopfilic bacterium from Erzurum, Turkey.</title>
        <authorList>
            <person name="Adiguzel A."/>
            <person name="Ay H."/>
            <person name="Baltaci M.O."/>
        </authorList>
    </citation>
    <scope>NUCLEOTIDE SEQUENCE</scope>
    <source>
        <strain evidence="2">P2</strain>
    </source>
</reference>
<dbReference type="SUPFAM" id="SSF54427">
    <property type="entry name" value="NTF2-like"/>
    <property type="match status" value="1"/>
</dbReference>
<accession>A0A8J8GHC8</accession>
<dbReference type="InterPro" id="IPR032710">
    <property type="entry name" value="NTF2-like_dom_sf"/>
</dbReference>
<dbReference type="InterPro" id="IPR027843">
    <property type="entry name" value="DUF4440"/>
</dbReference>
<proteinExistence type="predicted"/>
<evidence type="ECO:0000313" key="2">
    <source>
        <dbReference type="EMBL" id="NSL51823.1"/>
    </source>
</evidence>
<name>A0A8J8GHC8_9BACI</name>
<feature type="domain" description="DUF4440" evidence="1">
    <location>
        <begin position="9"/>
        <end position="120"/>
    </location>
</feature>